<dbReference type="Gene3D" id="3.20.20.450">
    <property type="entry name" value="EAL domain"/>
    <property type="match status" value="1"/>
</dbReference>
<dbReference type="FunFam" id="3.30.70.270:FF:000001">
    <property type="entry name" value="Diguanylate cyclase domain protein"/>
    <property type="match status" value="1"/>
</dbReference>
<dbReference type="SMART" id="SM00065">
    <property type="entry name" value="GAF"/>
    <property type="match status" value="2"/>
</dbReference>
<dbReference type="Gene3D" id="3.30.70.270">
    <property type="match status" value="1"/>
</dbReference>
<evidence type="ECO:0000259" key="2">
    <source>
        <dbReference type="PROSITE" id="PS50883"/>
    </source>
</evidence>
<dbReference type="PANTHER" id="PTHR44757:SF2">
    <property type="entry name" value="BIOFILM ARCHITECTURE MAINTENANCE PROTEIN MBAA"/>
    <property type="match status" value="1"/>
</dbReference>
<dbReference type="InterPro" id="IPR029016">
    <property type="entry name" value="GAF-like_dom_sf"/>
</dbReference>
<keyword evidence="5" id="KW-1185">Reference proteome</keyword>
<dbReference type="PANTHER" id="PTHR44757">
    <property type="entry name" value="DIGUANYLATE CYCLASE DGCP"/>
    <property type="match status" value="1"/>
</dbReference>
<dbReference type="NCBIfam" id="TIGR00254">
    <property type="entry name" value="GGDEF"/>
    <property type="match status" value="1"/>
</dbReference>
<evidence type="ECO:0000256" key="1">
    <source>
        <dbReference type="ARBA" id="ARBA00001946"/>
    </source>
</evidence>
<dbReference type="EMBL" id="JAVRIE010000002">
    <property type="protein sequence ID" value="MDT0581972.1"/>
    <property type="molecule type" value="Genomic_DNA"/>
</dbReference>
<evidence type="ECO:0000313" key="5">
    <source>
        <dbReference type="Proteomes" id="UP001249020"/>
    </source>
</evidence>
<dbReference type="Pfam" id="PF13185">
    <property type="entry name" value="GAF_2"/>
    <property type="match status" value="1"/>
</dbReference>
<feature type="domain" description="GGDEF" evidence="3">
    <location>
        <begin position="381"/>
        <end position="514"/>
    </location>
</feature>
<organism evidence="4 5">
    <name type="scientific">Brumicola blandensis</name>
    <dbReference type="NCBI Taxonomy" id="3075611"/>
    <lineage>
        <taxon>Bacteria</taxon>
        <taxon>Pseudomonadati</taxon>
        <taxon>Pseudomonadota</taxon>
        <taxon>Gammaproteobacteria</taxon>
        <taxon>Alteromonadales</taxon>
        <taxon>Alteromonadaceae</taxon>
        <taxon>Brumicola</taxon>
    </lineage>
</organism>
<name>A0AAW8QYE3_9ALTE</name>
<comment type="caution">
    <text evidence="4">The sequence shown here is derived from an EMBL/GenBank/DDBJ whole genome shotgun (WGS) entry which is preliminary data.</text>
</comment>
<dbReference type="PROSITE" id="PS50883">
    <property type="entry name" value="EAL"/>
    <property type="match status" value="1"/>
</dbReference>
<dbReference type="AlphaFoldDB" id="A0AAW8QYE3"/>
<dbReference type="Pfam" id="PF01590">
    <property type="entry name" value="GAF"/>
    <property type="match status" value="1"/>
</dbReference>
<dbReference type="SUPFAM" id="SSF141868">
    <property type="entry name" value="EAL domain-like"/>
    <property type="match status" value="1"/>
</dbReference>
<comment type="cofactor">
    <cofactor evidence="1">
        <name>Mg(2+)</name>
        <dbReference type="ChEBI" id="CHEBI:18420"/>
    </cofactor>
</comment>
<dbReference type="InterPro" id="IPR029787">
    <property type="entry name" value="Nucleotide_cyclase"/>
</dbReference>
<sequence length="778" mass="87263">MRVAPLPPNEKDRISVLQKLNILDSEKEERFDRITRLAASICRCQFSTISFIDADRQWFKSDVNLGLNETPRSSSFCSHTILRNDIFIIPDTLNNEDFNNNPFVINAPFIRFYAGVKISIEGHHIGSLCVFDTKPGTLSDEQVRALKDLVTIVEDELNKDRALSTQLLGLRLQKKLEETQKLARVRDVLLEKVVSSFSLQPVLEEIVTAVEQEYVGQYCSILLLDGTRLLLGAGPSLPQFYNEAIHGVEIGVGQGSCGTTAFTGKRTVVDNVSTHPYWTDWASIAEKAGLAACWSEPIKSADGKVLGTFAIYHSTPTLPTAEELNRIEQFAHVASIAIERYHASELIWRQANLDELTMLPNRSVMQKHLKRALAAANSNGTLVAVMFIDLDNFKDINDTLGHSTGDDLLIACSKRIKSSIAQKDIVARLGGDEFIVILNDITQVSDIDTVANKLIEKISQGFQLQDEFVYTTASIGITVYPNDSNNVSSLLKNADQAMYGAKAIGKNKYHYYTKSMREQALKRVTLISDMRNAIKNEEFFVLYQPIYDLKTGKITKAEALIRWQHPTHGVVSPYDFIPLAEETGLINEISDWVFEQVCKNICYWRQHYLPELQVCINTSPMQYVDTENGIATWLEHLRKSEISPQAIVLEITERLLMSADHTVSDILAQFRAAGVQVALDDFGTGYSSISYLQKFTTDIIKIDKSFVHSINDSKINRTLCEIIIMLGKKLNLQVVAEGIETSEQNEILQALQCDFAQGYLFSKPIEPEELTALLRDSS</sequence>
<dbReference type="PROSITE" id="PS50887">
    <property type="entry name" value="GGDEF"/>
    <property type="match status" value="1"/>
</dbReference>
<dbReference type="SMART" id="SM00052">
    <property type="entry name" value="EAL"/>
    <property type="match status" value="1"/>
</dbReference>
<feature type="domain" description="EAL" evidence="2">
    <location>
        <begin position="523"/>
        <end position="778"/>
    </location>
</feature>
<accession>A0AAW8QYE3</accession>
<dbReference type="Pfam" id="PF00563">
    <property type="entry name" value="EAL"/>
    <property type="match status" value="1"/>
</dbReference>
<evidence type="ECO:0000259" key="3">
    <source>
        <dbReference type="PROSITE" id="PS50887"/>
    </source>
</evidence>
<dbReference type="InterPro" id="IPR043128">
    <property type="entry name" value="Rev_trsase/Diguanyl_cyclase"/>
</dbReference>
<dbReference type="GO" id="GO:0003824">
    <property type="term" value="F:catalytic activity"/>
    <property type="evidence" value="ECO:0007669"/>
    <property type="project" value="UniProtKB-ARBA"/>
</dbReference>
<dbReference type="SMART" id="SM00267">
    <property type="entry name" value="GGDEF"/>
    <property type="match status" value="1"/>
</dbReference>
<dbReference type="Proteomes" id="UP001249020">
    <property type="component" value="Unassembled WGS sequence"/>
</dbReference>
<dbReference type="InterPro" id="IPR052155">
    <property type="entry name" value="Biofilm_reg_signaling"/>
</dbReference>
<dbReference type="Gene3D" id="3.30.450.40">
    <property type="match status" value="2"/>
</dbReference>
<proteinExistence type="predicted"/>
<evidence type="ECO:0000313" key="4">
    <source>
        <dbReference type="EMBL" id="MDT0581972.1"/>
    </source>
</evidence>
<protein>
    <submittedName>
        <fullName evidence="4">EAL domain-containing protein</fullName>
    </submittedName>
</protein>
<reference evidence="4 5" key="1">
    <citation type="submission" date="2023-09" db="EMBL/GenBank/DDBJ databases">
        <authorList>
            <person name="Rey-Velasco X."/>
        </authorList>
    </citation>
    <scope>NUCLEOTIDE SEQUENCE [LARGE SCALE GENOMIC DNA]</scope>
    <source>
        <strain evidence="4 5">W409</strain>
    </source>
</reference>
<dbReference type="CDD" id="cd01948">
    <property type="entry name" value="EAL"/>
    <property type="match status" value="1"/>
</dbReference>
<dbReference type="Pfam" id="PF00990">
    <property type="entry name" value="GGDEF"/>
    <property type="match status" value="1"/>
</dbReference>
<dbReference type="SUPFAM" id="SSF55073">
    <property type="entry name" value="Nucleotide cyclase"/>
    <property type="match status" value="1"/>
</dbReference>
<gene>
    <name evidence="4" type="ORF">RM544_05440</name>
</gene>
<dbReference type="InterPro" id="IPR001633">
    <property type="entry name" value="EAL_dom"/>
</dbReference>
<dbReference type="CDD" id="cd01949">
    <property type="entry name" value="GGDEF"/>
    <property type="match status" value="1"/>
</dbReference>
<dbReference type="SUPFAM" id="SSF55781">
    <property type="entry name" value="GAF domain-like"/>
    <property type="match status" value="2"/>
</dbReference>
<dbReference type="RefSeq" id="WP_311360765.1">
    <property type="nucleotide sequence ID" value="NZ_JAVRIE010000002.1"/>
</dbReference>
<dbReference type="InterPro" id="IPR035919">
    <property type="entry name" value="EAL_sf"/>
</dbReference>
<dbReference type="InterPro" id="IPR003018">
    <property type="entry name" value="GAF"/>
</dbReference>
<dbReference type="InterPro" id="IPR000160">
    <property type="entry name" value="GGDEF_dom"/>
</dbReference>